<reference evidence="11" key="1">
    <citation type="submission" date="2025-08" db="UniProtKB">
        <authorList>
            <consortium name="RefSeq"/>
        </authorList>
    </citation>
    <scope>IDENTIFICATION</scope>
</reference>
<dbReference type="PROSITE" id="PS50954">
    <property type="entry name" value="LEM"/>
    <property type="match status" value="1"/>
</dbReference>
<protein>
    <submittedName>
        <fullName evidence="11">Inner nuclear membrane protein Man1</fullName>
    </submittedName>
</protein>
<dbReference type="PANTHER" id="PTHR13428:SF12">
    <property type="entry name" value="INNER NUCLEAR MEMBRANE PROTEIN MAN1"/>
    <property type="match status" value="1"/>
</dbReference>
<dbReference type="InterPro" id="IPR052277">
    <property type="entry name" value="INM_ESCRT-Associated"/>
</dbReference>
<evidence type="ECO:0000256" key="5">
    <source>
        <dbReference type="ARBA" id="ARBA00023136"/>
    </source>
</evidence>
<feature type="transmembrane region" description="Helical" evidence="8">
    <location>
        <begin position="496"/>
        <end position="515"/>
    </location>
</feature>
<feature type="region of interest" description="Disordered" evidence="7">
    <location>
        <begin position="48"/>
        <end position="248"/>
    </location>
</feature>
<dbReference type="Pfam" id="PF09402">
    <property type="entry name" value="MSC"/>
    <property type="match status" value="1"/>
</dbReference>
<evidence type="ECO:0000256" key="2">
    <source>
        <dbReference type="ARBA" id="ARBA00022553"/>
    </source>
</evidence>
<evidence type="ECO:0000313" key="11">
    <source>
        <dbReference type="RefSeq" id="XP_029635303.1"/>
    </source>
</evidence>
<dbReference type="GO" id="GO:0030514">
    <property type="term" value="P:negative regulation of BMP signaling pathway"/>
    <property type="evidence" value="ECO:0007669"/>
    <property type="project" value="TreeGrafter"/>
</dbReference>
<evidence type="ECO:0000256" key="4">
    <source>
        <dbReference type="ARBA" id="ARBA00022989"/>
    </source>
</evidence>
<dbReference type="InterPro" id="IPR018996">
    <property type="entry name" value="Man1/Src1-like_C"/>
</dbReference>
<dbReference type="GO" id="GO:0031490">
    <property type="term" value="F:chromatin DNA binding"/>
    <property type="evidence" value="ECO:0007669"/>
    <property type="project" value="TreeGrafter"/>
</dbReference>
<keyword evidence="10" id="KW-1185">Reference proteome</keyword>
<feature type="compositionally biased region" description="Basic residues" evidence="7">
    <location>
        <begin position="48"/>
        <end position="65"/>
    </location>
</feature>
<feature type="compositionally biased region" description="Low complexity" evidence="7">
    <location>
        <begin position="236"/>
        <end position="248"/>
    </location>
</feature>
<proteinExistence type="predicted"/>
<comment type="subcellular location">
    <subcellularLocation>
        <location evidence="1">Nucleus inner membrane</location>
        <topology evidence="1">Multi-pass membrane protein</topology>
    </subcellularLocation>
</comment>
<dbReference type="InterPro" id="IPR012677">
    <property type="entry name" value="Nucleotide-bd_a/b_plait_sf"/>
</dbReference>
<dbReference type="Gene3D" id="1.10.10.1180">
    <property type="entry name" value="MAN1, winged-helix domain"/>
    <property type="match status" value="1"/>
</dbReference>
<dbReference type="PANTHER" id="PTHR13428">
    <property type="entry name" value="INNER NUCLEAR MEMBRANE PROTEIN MAN1 LEM DOMAIN CONTAINING PROTEIN"/>
    <property type="match status" value="1"/>
</dbReference>
<evidence type="ECO:0000313" key="10">
    <source>
        <dbReference type="Proteomes" id="UP000515154"/>
    </source>
</evidence>
<evidence type="ECO:0000256" key="6">
    <source>
        <dbReference type="ARBA" id="ARBA00023242"/>
    </source>
</evidence>
<evidence type="ECO:0000256" key="7">
    <source>
        <dbReference type="SAM" id="MobiDB-lite"/>
    </source>
</evidence>
<organism evidence="10 11">
    <name type="scientific">Octopus sinensis</name>
    <name type="common">East Asian common octopus</name>
    <dbReference type="NCBI Taxonomy" id="2607531"/>
    <lineage>
        <taxon>Eukaryota</taxon>
        <taxon>Metazoa</taxon>
        <taxon>Spiralia</taxon>
        <taxon>Lophotrochozoa</taxon>
        <taxon>Mollusca</taxon>
        <taxon>Cephalopoda</taxon>
        <taxon>Coleoidea</taxon>
        <taxon>Octopodiformes</taxon>
        <taxon>Octopoda</taxon>
        <taxon>Incirrata</taxon>
        <taxon>Octopodidae</taxon>
        <taxon>Octopus</taxon>
    </lineage>
</organism>
<dbReference type="InterPro" id="IPR035979">
    <property type="entry name" value="RBD_domain_sf"/>
</dbReference>
<keyword evidence="5 8" id="KW-0472">Membrane</keyword>
<evidence type="ECO:0000259" key="9">
    <source>
        <dbReference type="PROSITE" id="PS50954"/>
    </source>
</evidence>
<feature type="domain" description="LEM" evidence="9">
    <location>
        <begin position="9"/>
        <end position="54"/>
    </location>
</feature>
<dbReference type="RefSeq" id="XP_029635303.1">
    <property type="nucleotide sequence ID" value="XM_029779443.2"/>
</dbReference>
<feature type="compositionally biased region" description="Polar residues" evidence="7">
    <location>
        <begin position="130"/>
        <end position="163"/>
    </location>
</feature>
<feature type="compositionally biased region" description="Polar residues" evidence="7">
    <location>
        <begin position="171"/>
        <end position="195"/>
    </location>
</feature>
<dbReference type="Gene3D" id="3.30.70.330">
    <property type="match status" value="1"/>
</dbReference>
<dbReference type="Gene3D" id="1.10.720.40">
    <property type="match status" value="1"/>
</dbReference>
<dbReference type="InterPro" id="IPR003887">
    <property type="entry name" value="LEM_dom"/>
</dbReference>
<keyword evidence="6" id="KW-0539">Nucleus</keyword>
<dbReference type="GO" id="GO:0005637">
    <property type="term" value="C:nuclear inner membrane"/>
    <property type="evidence" value="ECO:0007669"/>
    <property type="project" value="UniProtKB-SubCell"/>
</dbReference>
<keyword evidence="3 8" id="KW-0812">Transmembrane</keyword>
<dbReference type="KEGG" id="osn:115210733"/>
<dbReference type="AlphaFoldDB" id="A0A6P7SB82"/>
<dbReference type="InterPro" id="IPR034394">
    <property type="entry name" value="Man1_RRM"/>
</dbReference>
<dbReference type="FunFam" id="3.30.70.330:FF:000176">
    <property type="entry name" value="Inner nuclear membrane protein Man1"/>
    <property type="match status" value="1"/>
</dbReference>
<evidence type="ECO:0000256" key="3">
    <source>
        <dbReference type="ARBA" id="ARBA00022692"/>
    </source>
</evidence>
<evidence type="ECO:0000256" key="1">
    <source>
        <dbReference type="ARBA" id="ARBA00004473"/>
    </source>
</evidence>
<dbReference type="InterPro" id="IPR041885">
    <property type="entry name" value="MAN1_winged_helix_dom"/>
</dbReference>
<dbReference type="SUPFAM" id="SSF54928">
    <property type="entry name" value="RNA-binding domain, RBD"/>
    <property type="match status" value="1"/>
</dbReference>
<keyword evidence="4 8" id="KW-1133">Transmembrane helix</keyword>
<gene>
    <name evidence="11" type="primary">LOC115210733</name>
</gene>
<dbReference type="GO" id="GO:0006998">
    <property type="term" value="P:nuclear envelope organization"/>
    <property type="evidence" value="ECO:0007669"/>
    <property type="project" value="TreeGrafter"/>
</dbReference>
<evidence type="ECO:0000256" key="8">
    <source>
        <dbReference type="SAM" id="Phobius"/>
    </source>
</evidence>
<feature type="compositionally biased region" description="Acidic residues" evidence="7">
    <location>
        <begin position="224"/>
        <end position="235"/>
    </location>
</feature>
<dbReference type="Proteomes" id="UP000515154">
    <property type="component" value="Linkage group LG4"/>
</dbReference>
<feature type="compositionally biased region" description="Low complexity" evidence="7">
    <location>
        <begin position="84"/>
        <end position="115"/>
    </location>
</feature>
<dbReference type="FunFam" id="1.10.10.1180:FF:000002">
    <property type="entry name" value="LEM domain-containing protein 2"/>
    <property type="match status" value="1"/>
</dbReference>
<accession>A0A6P7SB82</accession>
<sequence>MLPPASALHMMAARVSDEVLCKELGKYGEKVKLPLNDSKRSILQKKLNHLQAKNKRKSTSIRHKSFNNEMSGFSSDDDSALVNPSATKTLPKSSSASSRTTRAAAAAAAASSINASPPPSPSNVPKRRSMSNLNSSDHLPDNTHNNSKYGLHSPTSGSNQTPRKSPGVISYHSSLSGSNTSNIDSSPGNSIYSNHQVHHRRNTNLKPPPPVTNSGRTGIYFDSTDSDIDADEDENSISSSKSSTFSNSFAKSSPLYSAHYSPLSRTGNFTSPPLSVTSTPKKKTTQILSEFRQNFTKTQQNPYKSSFWDNYIPYGFSGSRNVGEKNSHCISRILPIAVVLFFTFLGIMYVRNWSEPSLSPENNKASKLVAGVCSKYLQRKCETVDIDGILKLLKMFRENLSIRYGNILCGQNSNGNSKNMSKEVVSQLIAAEVEEEPMIIEQLIMWLIISNEDWGIRPLTVNGTTPERVEELAYVESYTPYMSFTCRLRRAIFDTIYQLLLGLLGVVLLILLLRFCLVQHQKKEEEQQQIYEMIEKIIDTLKSECEAMSRHDEEPYLAVQHVRDKLLQPSKRKQLLPIWKKAAKFIEENESRIRHETRMIEGEEFDVWRWLPVCCTSSPHMTQSLNLNNGGKIWQGQAFGEHDDISNNTPPYSPTPCLKVRNMFKADVEEGDDWDVHIEDAILEKCKNINGILHIHVDKSSKEGCVYIKCDNCETAGHVYRSLHGWWFDRRLVTVKYLRLDMYHDRFPSSRVAVKAMKPSSHSRTHSVCQQPIQRYSLQMT</sequence>
<dbReference type="CDD" id="cd12286">
    <property type="entry name" value="RRM_Man1"/>
    <property type="match status" value="1"/>
</dbReference>
<dbReference type="InterPro" id="IPR011015">
    <property type="entry name" value="LEM/LEM-like_dom_sf"/>
</dbReference>
<name>A0A6P7SB82_9MOLL</name>
<keyword evidence="2" id="KW-0597">Phosphoprotein</keyword>